<dbReference type="NCBIfam" id="TIGR00813">
    <property type="entry name" value="sss"/>
    <property type="match status" value="1"/>
</dbReference>
<keyword evidence="8" id="KW-0406">Ion transport</keyword>
<dbReference type="InterPro" id="IPR001734">
    <property type="entry name" value="Na/solute_symporter"/>
</dbReference>
<keyword evidence="7" id="KW-0915">Sodium</keyword>
<feature type="transmembrane region" description="Helical" evidence="12">
    <location>
        <begin position="175"/>
        <end position="197"/>
    </location>
</feature>
<feature type="transmembrane region" description="Helical" evidence="12">
    <location>
        <begin position="351"/>
        <end position="376"/>
    </location>
</feature>
<dbReference type="PANTHER" id="PTHR42985">
    <property type="entry name" value="SODIUM-COUPLED MONOCARBOXYLATE TRANSPORTER"/>
    <property type="match status" value="1"/>
</dbReference>
<protein>
    <submittedName>
        <fullName evidence="13">Sodium:solute symporter family</fullName>
    </submittedName>
</protein>
<evidence type="ECO:0000256" key="9">
    <source>
        <dbReference type="ARBA" id="ARBA00023136"/>
    </source>
</evidence>
<evidence type="ECO:0000256" key="11">
    <source>
        <dbReference type="RuleBase" id="RU362091"/>
    </source>
</evidence>
<evidence type="ECO:0000256" key="8">
    <source>
        <dbReference type="ARBA" id="ARBA00023065"/>
    </source>
</evidence>
<evidence type="ECO:0000256" key="5">
    <source>
        <dbReference type="ARBA" id="ARBA00022692"/>
    </source>
</evidence>
<name>A0AAW1JX92_POPJA</name>
<evidence type="ECO:0000256" key="6">
    <source>
        <dbReference type="ARBA" id="ARBA00022989"/>
    </source>
</evidence>
<evidence type="ECO:0000256" key="10">
    <source>
        <dbReference type="ARBA" id="ARBA00023201"/>
    </source>
</evidence>
<dbReference type="Gene3D" id="1.20.1730.10">
    <property type="entry name" value="Sodium/glucose cotransporter"/>
    <property type="match status" value="2"/>
</dbReference>
<dbReference type="AlphaFoldDB" id="A0AAW1JX92"/>
<accession>A0AAW1JX92</accession>
<evidence type="ECO:0000256" key="7">
    <source>
        <dbReference type="ARBA" id="ARBA00023053"/>
    </source>
</evidence>
<comment type="similarity">
    <text evidence="2 11">Belongs to the sodium:solute symporter (SSF) (TC 2.A.21) family.</text>
</comment>
<evidence type="ECO:0000256" key="3">
    <source>
        <dbReference type="ARBA" id="ARBA00022448"/>
    </source>
</evidence>
<dbReference type="GO" id="GO:0006814">
    <property type="term" value="P:sodium ion transport"/>
    <property type="evidence" value="ECO:0007669"/>
    <property type="project" value="UniProtKB-KW"/>
</dbReference>
<keyword evidence="10" id="KW-0739">Sodium transport</keyword>
<feature type="transmembrane region" description="Helical" evidence="12">
    <location>
        <begin position="417"/>
        <end position="436"/>
    </location>
</feature>
<dbReference type="Pfam" id="PF00474">
    <property type="entry name" value="SSF"/>
    <property type="match status" value="2"/>
</dbReference>
<gene>
    <name evidence="13" type="ORF">QE152_g26906</name>
</gene>
<sequence length="549" mass="60086">MDFLNISKISSTAAPDFMMSIPKIEFSWYDYSLFSIMLLGSILIGIYFGCIKPQVTATDYLMGGKKMKVLPVALSMIASAISGFTLLSVPTEIYQFGATYWLSCVAALVVSIFTYNIYLPVFYKLQVTSTYEYLKMRFNGKVRYVSSFLFILNIFLFMPITIYIPALAFQQATNINIHFMTPVICGICIFYTTIGGLKAVVWSDALQSTAMLGAMGAVFYLGLVNAGGFANIWNTSKAGGRLYIDVDINPLKRQTLWAAILGLSCSWIAHIGVGQGSVQKFLSLPSMKACKQTTIIMAVGMMLTKSYVVLTGLMIYCSCDPIATKRVQKTDQMIPFFVLDIARNIPGLPGLFIAGVFCASLSTLSALLNCISGVIYEDFLKKFLPKDLSQQFSGVIYEDFLKKFLPKDLSQQSVSNILKIIVLVSGIISTTLVILVENLGSIFPLGMKITGLAQGPLVGLFTLGMMFPVGNSKGAIAGGLTSIGKGILRDVTKPVSVDGCPFPLNETLISTPIPVPEDQLPFFLYRVSSLVTLLEKKTTLQYTRTLLLP</sequence>
<feature type="transmembrane region" description="Helical" evidence="12">
    <location>
        <begin position="254"/>
        <end position="273"/>
    </location>
</feature>
<keyword evidence="14" id="KW-1185">Reference proteome</keyword>
<evidence type="ECO:0000256" key="2">
    <source>
        <dbReference type="ARBA" id="ARBA00006434"/>
    </source>
</evidence>
<dbReference type="CDD" id="cd11492">
    <property type="entry name" value="SLC5sbd_NIS-SMVT"/>
    <property type="match status" value="1"/>
</dbReference>
<dbReference type="PROSITE" id="PS50283">
    <property type="entry name" value="NA_SOLUT_SYMP_3"/>
    <property type="match status" value="1"/>
</dbReference>
<keyword evidence="4" id="KW-1003">Cell membrane</keyword>
<feature type="transmembrane region" description="Helical" evidence="12">
    <location>
        <begin position="144"/>
        <end position="169"/>
    </location>
</feature>
<dbReference type="GO" id="GO:0005886">
    <property type="term" value="C:plasma membrane"/>
    <property type="evidence" value="ECO:0007669"/>
    <property type="project" value="UniProtKB-SubCell"/>
</dbReference>
<keyword evidence="6 12" id="KW-1133">Transmembrane helix</keyword>
<reference evidence="13 14" key="1">
    <citation type="journal article" date="2024" name="BMC Genomics">
        <title>De novo assembly and annotation of Popillia japonica's genome with initial clues to its potential as an invasive pest.</title>
        <authorList>
            <person name="Cucini C."/>
            <person name="Boschi S."/>
            <person name="Funari R."/>
            <person name="Cardaioli E."/>
            <person name="Iannotti N."/>
            <person name="Marturano G."/>
            <person name="Paoli F."/>
            <person name="Bruttini M."/>
            <person name="Carapelli A."/>
            <person name="Frati F."/>
            <person name="Nardi F."/>
        </authorList>
    </citation>
    <scope>NUCLEOTIDE SEQUENCE [LARGE SCALE GENOMIC DNA]</scope>
    <source>
        <strain evidence="13">DMR45628</strain>
    </source>
</reference>
<keyword evidence="5 12" id="KW-0812">Transmembrane</keyword>
<comment type="caution">
    <text evidence="13">The sequence shown here is derived from an EMBL/GenBank/DDBJ whole genome shotgun (WGS) entry which is preliminary data.</text>
</comment>
<evidence type="ECO:0000256" key="4">
    <source>
        <dbReference type="ARBA" id="ARBA00022475"/>
    </source>
</evidence>
<dbReference type="Proteomes" id="UP001458880">
    <property type="component" value="Unassembled WGS sequence"/>
</dbReference>
<keyword evidence="3" id="KW-0813">Transport</keyword>
<dbReference type="EMBL" id="JASPKY010000319">
    <property type="protein sequence ID" value="KAK9708911.1"/>
    <property type="molecule type" value="Genomic_DNA"/>
</dbReference>
<dbReference type="PANTHER" id="PTHR42985:SF21">
    <property type="entry name" value="SODIUM-DEPENDENT MULTIVITAMIN TRANSPORTER-LIKE PROTEIN"/>
    <property type="match status" value="1"/>
</dbReference>
<proteinExistence type="inferred from homology"/>
<evidence type="ECO:0000256" key="12">
    <source>
        <dbReference type="SAM" id="Phobius"/>
    </source>
</evidence>
<evidence type="ECO:0000313" key="14">
    <source>
        <dbReference type="Proteomes" id="UP001458880"/>
    </source>
</evidence>
<feature type="transmembrane region" description="Helical" evidence="12">
    <location>
        <begin position="294"/>
        <end position="316"/>
    </location>
</feature>
<dbReference type="InterPro" id="IPR051163">
    <property type="entry name" value="Sodium:Solute_Symporter_SSF"/>
</dbReference>
<organism evidence="13 14">
    <name type="scientific">Popillia japonica</name>
    <name type="common">Japanese beetle</name>
    <dbReference type="NCBI Taxonomy" id="7064"/>
    <lineage>
        <taxon>Eukaryota</taxon>
        <taxon>Metazoa</taxon>
        <taxon>Ecdysozoa</taxon>
        <taxon>Arthropoda</taxon>
        <taxon>Hexapoda</taxon>
        <taxon>Insecta</taxon>
        <taxon>Pterygota</taxon>
        <taxon>Neoptera</taxon>
        <taxon>Endopterygota</taxon>
        <taxon>Coleoptera</taxon>
        <taxon>Polyphaga</taxon>
        <taxon>Scarabaeiformia</taxon>
        <taxon>Scarabaeidae</taxon>
        <taxon>Rutelinae</taxon>
        <taxon>Popillia</taxon>
    </lineage>
</organism>
<keyword evidence="9 12" id="KW-0472">Membrane</keyword>
<feature type="transmembrane region" description="Helical" evidence="12">
    <location>
        <begin position="69"/>
        <end position="88"/>
    </location>
</feature>
<feature type="transmembrane region" description="Helical" evidence="12">
    <location>
        <begin position="28"/>
        <end position="48"/>
    </location>
</feature>
<dbReference type="GO" id="GO:0015293">
    <property type="term" value="F:symporter activity"/>
    <property type="evidence" value="ECO:0007669"/>
    <property type="project" value="TreeGrafter"/>
</dbReference>
<feature type="transmembrane region" description="Helical" evidence="12">
    <location>
        <begin position="209"/>
        <end position="234"/>
    </location>
</feature>
<dbReference type="InterPro" id="IPR038377">
    <property type="entry name" value="Na/Glc_symporter_sf"/>
</dbReference>
<feature type="transmembrane region" description="Helical" evidence="12">
    <location>
        <begin position="100"/>
        <end position="123"/>
    </location>
</feature>
<comment type="subcellular location">
    <subcellularLocation>
        <location evidence="1">Cell membrane</location>
        <topology evidence="1">Multi-pass membrane protein</topology>
    </subcellularLocation>
</comment>
<evidence type="ECO:0000256" key="1">
    <source>
        <dbReference type="ARBA" id="ARBA00004651"/>
    </source>
</evidence>
<evidence type="ECO:0000313" key="13">
    <source>
        <dbReference type="EMBL" id="KAK9708911.1"/>
    </source>
</evidence>